<sequence length="116" mass="12709">MKKIMTVLLFAFLSFLVACGGSEENSESSEEERQAHENENSEITGQVLEEDGVINGSVYTEDGSAKGTMIVEKSVKDEKAKELAEKYASQLQEEYPDSSVNVQVVRDGDNVANISK</sequence>
<reference evidence="4" key="1">
    <citation type="submission" date="2017-01" db="EMBL/GenBank/DDBJ databases">
        <authorList>
            <person name="Varghese N."/>
            <person name="Submissions S."/>
        </authorList>
    </citation>
    <scope>NUCLEOTIDE SEQUENCE [LARGE SCALE GENOMIC DNA]</scope>
    <source>
        <strain evidence="4">DSM 23127</strain>
    </source>
</reference>
<organism evidence="3 4">
    <name type="scientific">Salimicrobium flavidum</name>
    <dbReference type="NCBI Taxonomy" id="570947"/>
    <lineage>
        <taxon>Bacteria</taxon>
        <taxon>Bacillati</taxon>
        <taxon>Bacillota</taxon>
        <taxon>Bacilli</taxon>
        <taxon>Bacillales</taxon>
        <taxon>Bacillaceae</taxon>
        <taxon>Salimicrobium</taxon>
    </lineage>
</organism>
<gene>
    <name evidence="3" type="ORF">SAMN05421687_102365</name>
</gene>
<keyword evidence="4" id="KW-1185">Reference proteome</keyword>
<evidence type="ECO:0000256" key="1">
    <source>
        <dbReference type="SAM" id="MobiDB-lite"/>
    </source>
</evidence>
<evidence type="ECO:0008006" key="5">
    <source>
        <dbReference type="Google" id="ProtNLM"/>
    </source>
</evidence>
<dbReference type="STRING" id="570947.SAMN05421687_102365"/>
<feature type="chain" id="PRO_5038404826" description="Lipoprotein" evidence="2">
    <location>
        <begin position="21"/>
        <end position="116"/>
    </location>
</feature>
<accession>A0A1N7IWS2</accession>
<dbReference type="EMBL" id="FTOC01000002">
    <property type="protein sequence ID" value="SIS41457.1"/>
    <property type="molecule type" value="Genomic_DNA"/>
</dbReference>
<feature type="region of interest" description="Disordered" evidence="1">
    <location>
        <begin position="23"/>
        <end position="47"/>
    </location>
</feature>
<dbReference type="Proteomes" id="UP000187608">
    <property type="component" value="Unassembled WGS sequence"/>
</dbReference>
<keyword evidence="2" id="KW-0732">Signal</keyword>
<evidence type="ECO:0000313" key="4">
    <source>
        <dbReference type="Proteomes" id="UP000187608"/>
    </source>
</evidence>
<dbReference type="PROSITE" id="PS51257">
    <property type="entry name" value="PROKAR_LIPOPROTEIN"/>
    <property type="match status" value="1"/>
</dbReference>
<dbReference type="AlphaFoldDB" id="A0A1N7IWS2"/>
<dbReference type="RefSeq" id="WP_143525650.1">
    <property type="nucleotide sequence ID" value="NZ_FTOC01000002.1"/>
</dbReference>
<name>A0A1N7IWS2_9BACI</name>
<evidence type="ECO:0000313" key="3">
    <source>
        <dbReference type="EMBL" id="SIS41457.1"/>
    </source>
</evidence>
<feature type="signal peptide" evidence="2">
    <location>
        <begin position="1"/>
        <end position="20"/>
    </location>
</feature>
<dbReference type="OrthoDB" id="2974191at2"/>
<evidence type="ECO:0000256" key="2">
    <source>
        <dbReference type="SAM" id="SignalP"/>
    </source>
</evidence>
<proteinExistence type="predicted"/>
<protein>
    <recommendedName>
        <fullName evidence="5">Lipoprotein</fullName>
    </recommendedName>
</protein>